<dbReference type="OrthoDB" id="2511824at2759"/>
<protein>
    <submittedName>
        <fullName evidence="2">Uncharacterized protein</fullName>
    </submittedName>
</protein>
<comment type="caution">
    <text evidence="2">The sequence shown here is derived from an EMBL/GenBank/DDBJ whole genome shotgun (WGS) entry which is preliminary data.</text>
</comment>
<accession>A0A5B0MI52</accession>
<dbReference type="EMBL" id="VSWC01000145">
    <property type="protein sequence ID" value="KAA1076847.1"/>
    <property type="molecule type" value="Genomic_DNA"/>
</dbReference>
<feature type="region of interest" description="Disordered" evidence="1">
    <location>
        <begin position="1"/>
        <end position="26"/>
    </location>
</feature>
<evidence type="ECO:0000313" key="2">
    <source>
        <dbReference type="EMBL" id="KAA1076847.1"/>
    </source>
</evidence>
<dbReference type="EMBL" id="VDEP01000446">
    <property type="protein sequence ID" value="KAA1078822.1"/>
    <property type="molecule type" value="Genomic_DNA"/>
</dbReference>
<evidence type="ECO:0000313" key="4">
    <source>
        <dbReference type="Proteomes" id="UP000324748"/>
    </source>
</evidence>
<evidence type="ECO:0000313" key="3">
    <source>
        <dbReference type="EMBL" id="KAA1078822.1"/>
    </source>
</evidence>
<gene>
    <name evidence="2" type="ORF">PGT21_022057</name>
    <name evidence="3" type="ORF">PGTUg99_003059</name>
</gene>
<evidence type="ECO:0000313" key="5">
    <source>
        <dbReference type="Proteomes" id="UP000325313"/>
    </source>
</evidence>
<proteinExistence type="predicted"/>
<dbReference type="Proteomes" id="UP000324748">
    <property type="component" value="Unassembled WGS sequence"/>
</dbReference>
<feature type="region of interest" description="Disordered" evidence="1">
    <location>
        <begin position="47"/>
        <end position="70"/>
    </location>
</feature>
<dbReference type="PANTHER" id="PTHR33069">
    <property type="entry name" value="CHROMOSOME 7, WHOLE GENOME SHOTGUN SEQUENCE-RELATED"/>
    <property type="match status" value="1"/>
</dbReference>
<dbReference type="Proteomes" id="UP000325313">
    <property type="component" value="Unassembled WGS sequence"/>
</dbReference>
<name>A0A5B0MI52_PUCGR</name>
<feature type="compositionally biased region" description="Low complexity" evidence="1">
    <location>
        <begin position="49"/>
        <end position="66"/>
    </location>
</feature>
<sequence>MSGISEPDSPTRADEPSSKFEPRHRHQADLVVQEFKRLLHRYDGDAFPADLSDGSSSTTDSSPAATWLNNEEVDEQVINYSREDQLERLHSSLLPCLQQQLDTLLLSLDEEGLQKDPGTKLELIFEMPSKIDHTFTQIKSASQLICPEPLSTSNRADDQTLKQSKSYRLDHLSKNFHKMARQICRVFHMTCEQLEGMRLATSDEFTEDYEPDHTFRTFFLEQARTQTSNLIQSTLVFCKGSELDLAQDVWKEPVQQALNFCLAEAMSVNARAACLSRNYRTAYRKGVRELFEISVTLMKLSRLFFNKLSSGRGMNRKRLPSYTEMNSMQLKSLLETAHLVTEDHKKIVEILWKADLSPRILSIRSNQIIKLVETLAARFDLPLLLIVLYIIPLFPELDDQNHLKVWFPTWNTQFILAINNFKHIARSLDHDIY</sequence>
<feature type="compositionally biased region" description="Basic and acidic residues" evidence="1">
    <location>
        <begin position="9"/>
        <end position="21"/>
    </location>
</feature>
<dbReference type="PANTHER" id="PTHR33069:SF3">
    <property type="entry name" value="DYNEIN HEAVY CHAIN TAIL DOMAIN-CONTAINING PROTEIN"/>
    <property type="match status" value="1"/>
</dbReference>
<evidence type="ECO:0000256" key="1">
    <source>
        <dbReference type="SAM" id="MobiDB-lite"/>
    </source>
</evidence>
<keyword evidence="4" id="KW-1185">Reference proteome</keyword>
<dbReference type="AlphaFoldDB" id="A0A5B0MI52"/>
<organism evidence="2 4">
    <name type="scientific">Puccinia graminis f. sp. tritici</name>
    <dbReference type="NCBI Taxonomy" id="56615"/>
    <lineage>
        <taxon>Eukaryota</taxon>
        <taxon>Fungi</taxon>
        <taxon>Dikarya</taxon>
        <taxon>Basidiomycota</taxon>
        <taxon>Pucciniomycotina</taxon>
        <taxon>Pucciniomycetes</taxon>
        <taxon>Pucciniales</taxon>
        <taxon>Pucciniaceae</taxon>
        <taxon>Puccinia</taxon>
    </lineage>
</organism>
<reference evidence="4 5" key="1">
    <citation type="submission" date="2019-05" db="EMBL/GenBank/DDBJ databases">
        <title>Emergence of the Ug99 lineage of the wheat stem rust pathogen through somatic hybridization.</title>
        <authorList>
            <person name="Li F."/>
            <person name="Upadhyaya N.M."/>
            <person name="Sperschneider J."/>
            <person name="Matny O."/>
            <person name="Nguyen-Phuc H."/>
            <person name="Mago R."/>
            <person name="Raley C."/>
            <person name="Miller M.E."/>
            <person name="Silverstein K.A.T."/>
            <person name="Henningsen E."/>
            <person name="Hirsch C.D."/>
            <person name="Visser B."/>
            <person name="Pretorius Z.A."/>
            <person name="Steffenson B.J."/>
            <person name="Schwessinger B."/>
            <person name="Dodds P.N."/>
            <person name="Figueroa M."/>
        </authorList>
    </citation>
    <scope>NUCLEOTIDE SEQUENCE [LARGE SCALE GENOMIC DNA]</scope>
    <source>
        <strain evidence="2">21-0</strain>
        <strain evidence="3 5">Ug99</strain>
    </source>
</reference>